<proteinExistence type="predicted"/>
<evidence type="ECO:0000313" key="2">
    <source>
        <dbReference type="Proteomes" id="UP001172457"/>
    </source>
</evidence>
<evidence type="ECO:0000313" key="1">
    <source>
        <dbReference type="EMBL" id="KAJ9550466.1"/>
    </source>
</evidence>
<dbReference type="Pfam" id="PF14223">
    <property type="entry name" value="Retrotran_gag_2"/>
    <property type="match status" value="1"/>
</dbReference>
<reference evidence="1" key="1">
    <citation type="submission" date="2023-03" db="EMBL/GenBank/DDBJ databases">
        <title>Chromosome-scale reference genome and RAD-based genetic map of yellow starthistle (Centaurea solstitialis) reveal putative structural variation and QTLs associated with invader traits.</title>
        <authorList>
            <person name="Reatini B."/>
            <person name="Cang F.A."/>
            <person name="Jiang Q."/>
            <person name="Mckibben M.T.W."/>
            <person name="Barker M.S."/>
            <person name="Rieseberg L.H."/>
            <person name="Dlugosch K.M."/>
        </authorList>
    </citation>
    <scope>NUCLEOTIDE SEQUENCE</scope>
    <source>
        <strain evidence="1">CAN-66</strain>
        <tissue evidence="1">Leaf</tissue>
    </source>
</reference>
<dbReference type="AlphaFoldDB" id="A0AA38T8G1"/>
<accession>A0AA38T8G1</accession>
<keyword evidence="2" id="KW-1185">Reference proteome</keyword>
<comment type="caution">
    <text evidence="1">The sequence shown here is derived from an EMBL/GenBank/DDBJ whole genome shotgun (WGS) entry which is preliminary data.</text>
</comment>
<organism evidence="1 2">
    <name type="scientific">Centaurea solstitialis</name>
    <name type="common">yellow star-thistle</name>
    <dbReference type="NCBI Taxonomy" id="347529"/>
    <lineage>
        <taxon>Eukaryota</taxon>
        <taxon>Viridiplantae</taxon>
        <taxon>Streptophyta</taxon>
        <taxon>Embryophyta</taxon>
        <taxon>Tracheophyta</taxon>
        <taxon>Spermatophyta</taxon>
        <taxon>Magnoliopsida</taxon>
        <taxon>eudicotyledons</taxon>
        <taxon>Gunneridae</taxon>
        <taxon>Pentapetalae</taxon>
        <taxon>asterids</taxon>
        <taxon>campanulids</taxon>
        <taxon>Asterales</taxon>
        <taxon>Asteraceae</taxon>
        <taxon>Carduoideae</taxon>
        <taxon>Cardueae</taxon>
        <taxon>Centaureinae</taxon>
        <taxon>Centaurea</taxon>
    </lineage>
</organism>
<dbReference type="EMBL" id="JARYMX010000004">
    <property type="protein sequence ID" value="KAJ9550466.1"/>
    <property type="molecule type" value="Genomic_DNA"/>
</dbReference>
<gene>
    <name evidence="1" type="ORF">OSB04_014511</name>
</gene>
<dbReference type="Proteomes" id="UP001172457">
    <property type="component" value="Chromosome 4"/>
</dbReference>
<protein>
    <submittedName>
        <fullName evidence="1">Uncharacterized protein</fullName>
    </submittedName>
</protein>
<sequence>MRLLIMAISNDIFESLDSCETSKELWAELQKQHEGGTKTLKNNRALCINEYHAFKALENESLKVMIIPHLVYDLVSFLE</sequence>
<name>A0AA38T8G1_9ASTR</name>